<accession>A0ACA9RL38</accession>
<keyword evidence="2" id="KW-1185">Reference proteome</keyword>
<name>A0ACA9RL38_9GLOM</name>
<feature type="non-terminal residue" evidence="1">
    <location>
        <position position="1"/>
    </location>
</feature>
<sequence>AIYCNLCIPYETSNIPVYWCSNLKQILLASILSELWIYILLKLRGIGIHVFT</sequence>
<feature type="non-terminal residue" evidence="1">
    <location>
        <position position="52"/>
    </location>
</feature>
<dbReference type="EMBL" id="CAJVQC010057550">
    <property type="protein sequence ID" value="CAG8797723.1"/>
    <property type="molecule type" value="Genomic_DNA"/>
</dbReference>
<dbReference type="Proteomes" id="UP000789920">
    <property type="component" value="Unassembled WGS sequence"/>
</dbReference>
<comment type="caution">
    <text evidence="1">The sequence shown here is derived from an EMBL/GenBank/DDBJ whole genome shotgun (WGS) entry which is preliminary data.</text>
</comment>
<proteinExistence type="predicted"/>
<organism evidence="1 2">
    <name type="scientific">Racocetra persica</name>
    <dbReference type="NCBI Taxonomy" id="160502"/>
    <lineage>
        <taxon>Eukaryota</taxon>
        <taxon>Fungi</taxon>
        <taxon>Fungi incertae sedis</taxon>
        <taxon>Mucoromycota</taxon>
        <taxon>Glomeromycotina</taxon>
        <taxon>Glomeromycetes</taxon>
        <taxon>Diversisporales</taxon>
        <taxon>Gigasporaceae</taxon>
        <taxon>Racocetra</taxon>
    </lineage>
</organism>
<reference evidence="1" key="1">
    <citation type="submission" date="2021-06" db="EMBL/GenBank/DDBJ databases">
        <authorList>
            <person name="Kallberg Y."/>
            <person name="Tangrot J."/>
            <person name="Rosling A."/>
        </authorList>
    </citation>
    <scope>NUCLEOTIDE SEQUENCE</scope>
    <source>
        <strain evidence="1">MA461A</strain>
    </source>
</reference>
<protein>
    <submittedName>
        <fullName evidence="1">35967_t:CDS:1</fullName>
    </submittedName>
</protein>
<evidence type="ECO:0000313" key="1">
    <source>
        <dbReference type="EMBL" id="CAG8797723.1"/>
    </source>
</evidence>
<gene>
    <name evidence="1" type="ORF">RPERSI_LOCUS20394</name>
</gene>
<evidence type="ECO:0000313" key="2">
    <source>
        <dbReference type="Proteomes" id="UP000789920"/>
    </source>
</evidence>